<evidence type="ECO:0000313" key="8">
    <source>
        <dbReference type="EMBL" id="MPM45240.1"/>
    </source>
</evidence>
<dbReference type="EMBL" id="VSSQ01010796">
    <property type="protein sequence ID" value="MPM45240.1"/>
    <property type="molecule type" value="Genomic_DNA"/>
</dbReference>
<name>A0A644ZW88_9ZZZZ</name>
<dbReference type="InterPro" id="IPR000644">
    <property type="entry name" value="CBS_dom"/>
</dbReference>
<dbReference type="Gene3D" id="3.40.50.300">
    <property type="entry name" value="P-loop containing nucleotide triphosphate hydrolases"/>
    <property type="match status" value="1"/>
</dbReference>
<dbReference type="GO" id="GO:0006865">
    <property type="term" value="P:amino acid transport"/>
    <property type="evidence" value="ECO:0007669"/>
    <property type="project" value="UniProtKB-KW"/>
</dbReference>
<dbReference type="PROSITE" id="PS00211">
    <property type="entry name" value="ABC_TRANSPORTER_1"/>
    <property type="match status" value="1"/>
</dbReference>
<dbReference type="PROSITE" id="PS51371">
    <property type="entry name" value="CBS"/>
    <property type="match status" value="2"/>
</dbReference>
<dbReference type="GO" id="GO:0031460">
    <property type="term" value="P:glycine betaine transport"/>
    <property type="evidence" value="ECO:0007669"/>
    <property type="project" value="InterPro"/>
</dbReference>
<sequence>MITLENVYKSYKSKSVLTDINLQVQSGELMVLIGSSGCGKTTLLKLLNKLISADKGKVTIDGVSISRIKDTALRRSMGYVVQEGGLFPHMTVAENIGQILKVTGVEKAEREQRVDELLKIVELPPENYRNLYPSQLSGGQQQRVGVARAFSVNPSIILMDEPFSALDPVTRAELQDEICRLQKQFQKTIIFVTHDIDEAIKLATRVCIIQDGRIAQCDTPENILKKPANDYVRQFVGKNRLWENPEFIKARDIMKEKPVCISRDRTVFQAIQIMNQTVVDSILVADHGKLEGIVWLKDIRNFSDYKFPLTDYISTDYVSVYEDTSLKKIVNSIDYNISGIIPVISHENDLLGYLTKSSLLAALSKQYEPDEHTTHERNGTI</sequence>
<dbReference type="PANTHER" id="PTHR43869">
    <property type="entry name" value="GLYCINE BETAINE/PROLINE BETAINE TRANSPORT SYSTEM ATP-BINDING PROTEIN PROV"/>
    <property type="match status" value="1"/>
</dbReference>
<keyword evidence="4 8" id="KW-0067">ATP-binding</keyword>
<evidence type="ECO:0000256" key="4">
    <source>
        <dbReference type="ARBA" id="ARBA00022840"/>
    </source>
</evidence>
<dbReference type="Pfam" id="PF00571">
    <property type="entry name" value="CBS"/>
    <property type="match status" value="2"/>
</dbReference>
<dbReference type="InterPro" id="IPR017871">
    <property type="entry name" value="ABC_transporter-like_CS"/>
</dbReference>
<organism evidence="8">
    <name type="scientific">bioreactor metagenome</name>
    <dbReference type="NCBI Taxonomy" id="1076179"/>
    <lineage>
        <taxon>unclassified sequences</taxon>
        <taxon>metagenomes</taxon>
        <taxon>ecological metagenomes</taxon>
    </lineage>
</organism>
<dbReference type="InterPro" id="IPR027417">
    <property type="entry name" value="P-loop_NTPase"/>
</dbReference>
<dbReference type="SMART" id="SM00116">
    <property type="entry name" value="CBS"/>
    <property type="match status" value="2"/>
</dbReference>
<keyword evidence="3" id="KW-0547">Nucleotide-binding</keyword>
<protein>
    <submittedName>
        <fullName evidence="8">Choline transport ATP-binding protein OpuBA</fullName>
    </submittedName>
</protein>
<accession>A0A644ZW88</accession>
<feature type="domain" description="CBS" evidence="7">
    <location>
        <begin position="254"/>
        <end position="309"/>
    </location>
</feature>
<dbReference type="SMART" id="SM00382">
    <property type="entry name" value="AAA"/>
    <property type="match status" value="1"/>
</dbReference>
<evidence type="ECO:0000256" key="1">
    <source>
        <dbReference type="ARBA" id="ARBA00005417"/>
    </source>
</evidence>
<reference evidence="8" key="1">
    <citation type="submission" date="2019-08" db="EMBL/GenBank/DDBJ databases">
        <authorList>
            <person name="Kucharzyk K."/>
            <person name="Murdoch R.W."/>
            <person name="Higgins S."/>
            <person name="Loffler F."/>
        </authorList>
    </citation>
    <scope>NUCLEOTIDE SEQUENCE</scope>
</reference>
<dbReference type="GO" id="GO:0016020">
    <property type="term" value="C:membrane"/>
    <property type="evidence" value="ECO:0007669"/>
    <property type="project" value="InterPro"/>
</dbReference>
<comment type="caution">
    <text evidence="8">The sequence shown here is derived from an EMBL/GenBank/DDBJ whole genome shotgun (WGS) entry which is preliminary data.</text>
</comment>
<dbReference type="SUPFAM" id="SSF52540">
    <property type="entry name" value="P-loop containing nucleoside triphosphate hydrolases"/>
    <property type="match status" value="1"/>
</dbReference>
<dbReference type="PROSITE" id="PS50893">
    <property type="entry name" value="ABC_TRANSPORTER_2"/>
    <property type="match status" value="1"/>
</dbReference>
<dbReference type="GO" id="GO:0005524">
    <property type="term" value="F:ATP binding"/>
    <property type="evidence" value="ECO:0007669"/>
    <property type="project" value="UniProtKB-KW"/>
</dbReference>
<dbReference type="Pfam" id="PF00005">
    <property type="entry name" value="ABC_tran"/>
    <property type="match status" value="1"/>
</dbReference>
<proteinExistence type="inferred from homology"/>
<dbReference type="NCBIfam" id="TIGR01186">
    <property type="entry name" value="proV"/>
    <property type="match status" value="1"/>
</dbReference>
<feature type="domain" description="ABC transporter" evidence="6">
    <location>
        <begin position="2"/>
        <end position="236"/>
    </location>
</feature>
<evidence type="ECO:0000259" key="7">
    <source>
        <dbReference type="PROSITE" id="PS51371"/>
    </source>
</evidence>
<dbReference type="AlphaFoldDB" id="A0A644ZW88"/>
<dbReference type="InterPro" id="IPR051921">
    <property type="entry name" value="ABC_osmolyte_uptake_ATP-bind"/>
</dbReference>
<dbReference type="GO" id="GO:0016887">
    <property type="term" value="F:ATP hydrolysis activity"/>
    <property type="evidence" value="ECO:0007669"/>
    <property type="project" value="InterPro"/>
</dbReference>
<evidence type="ECO:0000259" key="6">
    <source>
        <dbReference type="PROSITE" id="PS50893"/>
    </source>
</evidence>
<comment type="similarity">
    <text evidence="1">Belongs to the ABC transporter superfamily.</text>
</comment>
<keyword evidence="5" id="KW-0029">Amino-acid transport</keyword>
<dbReference type="SUPFAM" id="SSF54631">
    <property type="entry name" value="CBS-domain pair"/>
    <property type="match status" value="1"/>
</dbReference>
<dbReference type="InterPro" id="IPR003593">
    <property type="entry name" value="AAA+_ATPase"/>
</dbReference>
<dbReference type="InterPro" id="IPR046342">
    <property type="entry name" value="CBS_dom_sf"/>
</dbReference>
<feature type="domain" description="CBS" evidence="7">
    <location>
        <begin position="313"/>
        <end position="371"/>
    </location>
</feature>
<dbReference type="InterPro" id="IPR003439">
    <property type="entry name" value="ABC_transporter-like_ATP-bd"/>
</dbReference>
<dbReference type="Gene3D" id="3.10.580.10">
    <property type="entry name" value="CBS-domain"/>
    <property type="match status" value="1"/>
</dbReference>
<keyword evidence="2" id="KW-0813">Transport</keyword>
<gene>
    <name evidence="8" type="primary">opuBA_10</name>
    <name evidence="8" type="ORF">SDC9_91926</name>
</gene>
<evidence type="ECO:0000256" key="2">
    <source>
        <dbReference type="ARBA" id="ARBA00022448"/>
    </source>
</evidence>
<evidence type="ECO:0000256" key="5">
    <source>
        <dbReference type="ARBA" id="ARBA00022970"/>
    </source>
</evidence>
<dbReference type="FunFam" id="3.40.50.300:FF:000425">
    <property type="entry name" value="Probable ABC transporter, ATP-binding subunit"/>
    <property type="match status" value="1"/>
</dbReference>
<evidence type="ECO:0000256" key="3">
    <source>
        <dbReference type="ARBA" id="ARBA00022741"/>
    </source>
</evidence>
<dbReference type="PANTHER" id="PTHR43869:SF1">
    <property type="entry name" value="GLYCINE BETAINE_PROLINE BETAINE TRANSPORT SYSTEM ATP-BINDING PROTEIN PROV"/>
    <property type="match status" value="1"/>
</dbReference>
<dbReference type="InterPro" id="IPR005892">
    <property type="entry name" value="Gly-betaine_transp_ATP-bd"/>
</dbReference>